<dbReference type="AlphaFoldDB" id="A0A835MKP8"/>
<comment type="caution">
    <text evidence="2">The sequence shown here is derived from an EMBL/GenBank/DDBJ whole genome shotgun (WGS) entry which is preliminary data.</text>
</comment>
<dbReference type="PANTHER" id="PTHR34380:SF1">
    <property type="entry name" value="OS01G0221300 PROTEIN"/>
    <property type="match status" value="1"/>
</dbReference>
<organism evidence="2 3">
    <name type="scientific">Salix dunnii</name>
    <dbReference type="NCBI Taxonomy" id="1413687"/>
    <lineage>
        <taxon>Eukaryota</taxon>
        <taxon>Viridiplantae</taxon>
        <taxon>Streptophyta</taxon>
        <taxon>Embryophyta</taxon>
        <taxon>Tracheophyta</taxon>
        <taxon>Spermatophyta</taxon>
        <taxon>Magnoliopsida</taxon>
        <taxon>eudicotyledons</taxon>
        <taxon>Gunneridae</taxon>
        <taxon>Pentapetalae</taxon>
        <taxon>rosids</taxon>
        <taxon>fabids</taxon>
        <taxon>Malpighiales</taxon>
        <taxon>Salicaceae</taxon>
        <taxon>Saliceae</taxon>
        <taxon>Salix</taxon>
    </lineage>
</organism>
<dbReference type="PANTHER" id="PTHR34380">
    <property type="entry name" value="BNAA03G12380D PROTEIN"/>
    <property type="match status" value="1"/>
</dbReference>
<sequence>MKEKLRQASLKSTTIEEFLQKTMLKIVNLMMLDQKVGGSLDGFIVSDDTYVSDIDDASSESEEKSNDGNDALGLSDDGSDDDTDFGMILSRFRSKDHKFKCEFEGDMLADFGKDPELCMKAVCAFYRQQTDEEKHNKETLHYNGRGFSIDALRGSKLAMFLIDGDPFGDQMTSFLELQAYNSKGVKLCRKLATHYCKQLFQIYKNKEDHLFLPQDQASQ</sequence>
<evidence type="ECO:0000256" key="1">
    <source>
        <dbReference type="SAM" id="MobiDB-lite"/>
    </source>
</evidence>
<proteinExistence type="predicted"/>
<gene>
    <name evidence="2" type="ORF">SADUNF_Sadunf15G0020500</name>
</gene>
<dbReference type="OrthoDB" id="1899721at2759"/>
<name>A0A835MKP8_9ROSI</name>
<accession>A0A835MKP8</accession>
<dbReference type="EMBL" id="JADGMS010000015">
    <property type="protein sequence ID" value="KAF9667414.1"/>
    <property type="molecule type" value="Genomic_DNA"/>
</dbReference>
<reference evidence="2 3" key="1">
    <citation type="submission" date="2020-10" db="EMBL/GenBank/DDBJ databases">
        <title>Plant Genome Project.</title>
        <authorList>
            <person name="Zhang R.-G."/>
        </authorList>
    </citation>
    <scope>NUCLEOTIDE SEQUENCE [LARGE SCALE GENOMIC DNA]</scope>
    <source>
        <strain evidence="2">FAFU-HL-1</strain>
        <tissue evidence="2">Leaf</tissue>
    </source>
</reference>
<protein>
    <submittedName>
        <fullName evidence="2">Uncharacterized protein</fullName>
    </submittedName>
</protein>
<evidence type="ECO:0000313" key="2">
    <source>
        <dbReference type="EMBL" id="KAF9667414.1"/>
    </source>
</evidence>
<feature type="region of interest" description="Disordered" evidence="1">
    <location>
        <begin position="55"/>
        <end position="78"/>
    </location>
</feature>
<dbReference type="Proteomes" id="UP000657918">
    <property type="component" value="Unassembled WGS sequence"/>
</dbReference>
<keyword evidence="3" id="KW-1185">Reference proteome</keyword>
<evidence type="ECO:0000313" key="3">
    <source>
        <dbReference type="Proteomes" id="UP000657918"/>
    </source>
</evidence>